<dbReference type="OrthoDB" id="1640476at2759"/>
<dbReference type="InterPro" id="IPR039869">
    <property type="entry name" value="UBTD1/2"/>
</dbReference>
<protein>
    <recommendedName>
        <fullName evidence="2">DC-UbP/UBTD2 N-terminal domain-containing protein</fullName>
    </recommendedName>
</protein>
<dbReference type="EMBL" id="NMUH01000863">
    <property type="protein sequence ID" value="MQL85987.1"/>
    <property type="molecule type" value="Genomic_DNA"/>
</dbReference>
<evidence type="ECO:0000313" key="3">
    <source>
        <dbReference type="EMBL" id="MQL85987.1"/>
    </source>
</evidence>
<feature type="region of interest" description="Disordered" evidence="1">
    <location>
        <begin position="1"/>
        <end position="20"/>
    </location>
</feature>
<gene>
    <name evidence="3" type="ORF">Taro_018526</name>
</gene>
<evidence type="ECO:0000259" key="2">
    <source>
        <dbReference type="Pfam" id="PF16455"/>
    </source>
</evidence>
<dbReference type="Pfam" id="PF16455">
    <property type="entry name" value="UBD"/>
    <property type="match status" value="2"/>
</dbReference>
<dbReference type="Gene3D" id="1.20.225.20">
    <property type="entry name" value="Ub domain-containing protein, DC-UbP/UBTD2, N-terminal domain"/>
    <property type="match status" value="1"/>
</dbReference>
<evidence type="ECO:0000313" key="4">
    <source>
        <dbReference type="Proteomes" id="UP000652761"/>
    </source>
</evidence>
<dbReference type="Proteomes" id="UP000652761">
    <property type="component" value="Unassembled WGS sequence"/>
</dbReference>
<name>A0A843UU31_COLES</name>
<evidence type="ECO:0000256" key="1">
    <source>
        <dbReference type="SAM" id="MobiDB-lite"/>
    </source>
</evidence>
<reference evidence="3" key="1">
    <citation type="submission" date="2017-07" db="EMBL/GenBank/DDBJ databases">
        <title>Taro Niue Genome Assembly and Annotation.</title>
        <authorList>
            <person name="Atibalentja N."/>
            <person name="Keating K."/>
            <person name="Fields C.J."/>
        </authorList>
    </citation>
    <scope>NUCLEOTIDE SEQUENCE</scope>
    <source>
        <strain evidence="3">Niue_2</strain>
        <tissue evidence="3">Leaf</tissue>
    </source>
</reference>
<accession>A0A843UU31</accession>
<comment type="caution">
    <text evidence="3">The sequence shown here is derived from an EMBL/GenBank/DDBJ whole genome shotgun (WGS) entry which is preliminary data.</text>
</comment>
<keyword evidence="4" id="KW-1185">Reference proteome</keyword>
<organism evidence="3 4">
    <name type="scientific">Colocasia esculenta</name>
    <name type="common">Wild taro</name>
    <name type="synonym">Arum esculentum</name>
    <dbReference type="NCBI Taxonomy" id="4460"/>
    <lineage>
        <taxon>Eukaryota</taxon>
        <taxon>Viridiplantae</taxon>
        <taxon>Streptophyta</taxon>
        <taxon>Embryophyta</taxon>
        <taxon>Tracheophyta</taxon>
        <taxon>Spermatophyta</taxon>
        <taxon>Magnoliopsida</taxon>
        <taxon>Liliopsida</taxon>
        <taxon>Araceae</taxon>
        <taxon>Aroideae</taxon>
        <taxon>Colocasieae</taxon>
        <taxon>Colocasia</taxon>
    </lineage>
</organism>
<dbReference type="PANTHER" id="PTHR13609">
    <property type="entry name" value="UBIQUITIN DOMAIN CONTAINING 1 PROTEIN-RELATED"/>
    <property type="match status" value="1"/>
</dbReference>
<proteinExistence type="predicted"/>
<sequence length="290" mass="32494">MGCAGSTHNKAEENVKKLKRPKAWKHTQPLTMVELRRMRDEFWDTQPHYGGQKVCRCLGRERIPEVLKKSLLSPWSLPIRVNAGKSCEFLSFQPRKYDVLIFIGAEIWDALRAAAESTDLTHAQAIVDGAGIIVSNADLTTCYDERGAKYDLPKYVLSEPTNLIRDRCLYAANRKFGLVGWTRGNVPHLEALSLSLRHVCTSQSWQCTRYCLKSIDPPSQSYGGNLPKPFKSSSVMHRIILRDHAPILCRATVQLGQIGNVRALPFEIKGTRKVGLPNLSAFDPGLAHQS</sequence>
<dbReference type="AlphaFoldDB" id="A0A843UU31"/>
<dbReference type="InterPro" id="IPR038169">
    <property type="entry name" value="DC-UbP/UBTD2_N_sf"/>
</dbReference>
<dbReference type="InterPro" id="IPR032752">
    <property type="entry name" value="DC-UbP/UBTD2_N"/>
</dbReference>
<feature type="domain" description="DC-UbP/UBTD2 N-terminal" evidence="2">
    <location>
        <begin position="105"/>
        <end position="166"/>
    </location>
</feature>
<feature type="domain" description="DC-UbP/UBTD2 N-terminal" evidence="2">
    <location>
        <begin position="16"/>
        <end position="53"/>
    </location>
</feature>